<protein>
    <submittedName>
        <fullName evidence="2">Uncharacterized protein</fullName>
    </submittedName>
</protein>
<evidence type="ECO:0000313" key="3">
    <source>
        <dbReference type="Proteomes" id="UP001162480"/>
    </source>
</evidence>
<dbReference type="EMBL" id="OX597830">
    <property type="protein sequence ID" value="CAI9735350.1"/>
    <property type="molecule type" value="Genomic_DNA"/>
</dbReference>
<proteinExistence type="predicted"/>
<evidence type="ECO:0000313" key="2">
    <source>
        <dbReference type="EMBL" id="CAI9735350.1"/>
    </source>
</evidence>
<organism evidence="2 3">
    <name type="scientific">Octopus vulgaris</name>
    <name type="common">Common octopus</name>
    <dbReference type="NCBI Taxonomy" id="6645"/>
    <lineage>
        <taxon>Eukaryota</taxon>
        <taxon>Metazoa</taxon>
        <taxon>Spiralia</taxon>
        <taxon>Lophotrochozoa</taxon>
        <taxon>Mollusca</taxon>
        <taxon>Cephalopoda</taxon>
        <taxon>Coleoidea</taxon>
        <taxon>Octopodiformes</taxon>
        <taxon>Octopoda</taxon>
        <taxon>Incirrata</taxon>
        <taxon>Octopodidae</taxon>
        <taxon>Octopus</taxon>
    </lineage>
</organism>
<feature type="chain" id="PRO_5041238847" evidence="1">
    <location>
        <begin position="18"/>
        <end position="98"/>
    </location>
</feature>
<keyword evidence="3" id="KW-1185">Reference proteome</keyword>
<evidence type="ECO:0000256" key="1">
    <source>
        <dbReference type="SAM" id="SignalP"/>
    </source>
</evidence>
<keyword evidence="1" id="KW-0732">Signal</keyword>
<name>A0AA36FEH9_OCTVU</name>
<reference evidence="2" key="1">
    <citation type="submission" date="2023-08" db="EMBL/GenBank/DDBJ databases">
        <authorList>
            <person name="Alioto T."/>
            <person name="Alioto T."/>
            <person name="Gomez Garrido J."/>
        </authorList>
    </citation>
    <scope>NUCLEOTIDE SEQUENCE</scope>
</reference>
<gene>
    <name evidence="2" type="ORF">OCTVUL_1B022972</name>
</gene>
<feature type="signal peptide" evidence="1">
    <location>
        <begin position="1"/>
        <end position="17"/>
    </location>
</feature>
<sequence length="98" mass="9672">MTDVGCLALVDITVVFAVGPKPLVCSVVYTVPAVVKASIVDGGSGVIVDGTAIVVSALCELVNSIVLGSFVLVASVFVVGSVLRVGPLVGSVVTVVTS</sequence>
<dbReference type="AlphaFoldDB" id="A0AA36FEH9"/>
<accession>A0AA36FEH9</accession>
<dbReference type="Proteomes" id="UP001162480">
    <property type="component" value="Chromosome 17"/>
</dbReference>